<evidence type="ECO:0000256" key="1">
    <source>
        <dbReference type="SAM" id="MobiDB-lite"/>
    </source>
</evidence>
<feature type="non-terminal residue" evidence="2">
    <location>
        <position position="1"/>
    </location>
</feature>
<dbReference type="EMBL" id="JAVRRA010003761">
    <property type="protein sequence ID" value="KAK5276081.1"/>
    <property type="molecule type" value="Genomic_DNA"/>
</dbReference>
<dbReference type="Proteomes" id="UP001357485">
    <property type="component" value="Unassembled WGS sequence"/>
</dbReference>
<name>A0ABR0M187_9PEZI</name>
<feature type="compositionally biased region" description="Basic and acidic residues" evidence="1">
    <location>
        <begin position="58"/>
        <end position="68"/>
    </location>
</feature>
<keyword evidence="3" id="KW-1185">Reference proteome</keyword>
<comment type="caution">
    <text evidence="2">The sequence shown here is derived from an EMBL/GenBank/DDBJ whole genome shotgun (WGS) entry which is preliminary data.</text>
</comment>
<accession>A0ABR0M187</accession>
<evidence type="ECO:0000313" key="2">
    <source>
        <dbReference type="EMBL" id="KAK5276081.1"/>
    </source>
</evidence>
<feature type="compositionally biased region" description="Basic and acidic residues" evidence="1">
    <location>
        <begin position="101"/>
        <end position="110"/>
    </location>
</feature>
<feature type="region of interest" description="Disordered" evidence="1">
    <location>
        <begin position="39"/>
        <end position="68"/>
    </location>
</feature>
<evidence type="ECO:0000313" key="3">
    <source>
        <dbReference type="Proteomes" id="UP001357485"/>
    </source>
</evidence>
<gene>
    <name evidence="2" type="ORF">LTR16_011753</name>
</gene>
<sequence>AHGLDSVGLAVRLSVLALIQAPRIGTRWLPECNHQGAHQLQASQGGHHLPVDGAGQEVRSERGRDRRALQSEHHLVSCRYAGDVESWRRCFRRLASLQRRGDDVCLEDRSSQVPNDHAVVDASRSGSSEERRNTQGERLPPRG</sequence>
<protein>
    <submittedName>
        <fullName evidence="2">Uncharacterized protein</fullName>
    </submittedName>
</protein>
<feature type="non-terminal residue" evidence="2">
    <location>
        <position position="143"/>
    </location>
</feature>
<proteinExistence type="predicted"/>
<organism evidence="2 3">
    <name type="scientific">Cryomyces antarcticus</name>
    <dbReference type="NCBI Taxonomy" id="329879"/>
    <lineage>
        <taxon>Eukaryota</taxon>
        <taxon>Fungi</taxon>
        <taxon>Dikarya</taxon>
        <taxon>Ascomycota</taxon>
        <taxon>Pezizomycotina</taxon>
        <taxon>Dothideomycetes</taxon>
        <taxon>Dothideomycetes incertae sedis</taxon>
        <taxon>Cryomyces</taxon>
    </lineage>
</organism>
<reference evidence="2 3" key="1">
    <citation type="submission" date="2023-08" db="EMBL/GenBank/DDBJ databases">
        <title>Black Yeasts Isolated from many extreme environments.</title>
        <authorList>
            <person name="Coleine C."/>
            <person name="Stajich J.E."/>
            <person name="Selbmann L."/>
        </authorList>
    </citation>
    <scope>NUCLEOTIDE SEQUENCE [LARGE SCALE GENOMIC DNA]</scope>
    <source>
        <strain evidence="2 3">CCFEE 536</strain>
    </source>
</reference>
<feature type="region of interest" description="Disordered" evidence="1">
    <location>
        <begin position="101"/>
        <end position="143"/>
    </location>
</feature>